<dbReference type="Gene3D" id="3.30.1380.10">
    <property type="match status" value="1"/>
</dbReference>
<accession>A0A6J5T6X1</accession>
<protein>
    <submittedName>
        <fullName evidence="1">Uncharacterized protein</fullName>
    </submittedName>
</protein>
<gene>
    <name evidence="1" type="ORF">UFOVP1670_35</name>
</gene>
<dbReference type="InterPro" id="IPR009045">
    <property type="entry name" value="Zn_M74/Hedgehog-like"/>
</dbReference>
<sequence length="145" mass="16812">MTYQINTYRCRHFKLQELVGPAMFKTRGDRAWEMLDSGILITSDQLRDKFGAITINNWEEGGPFKESGLRDWDTSTGAQYSMHKMGKATDWKFQAADPQEVQAYVIAHPEEFPYLTTMENAAITKTWLHGDTRNHNQNRIWVVNP</sequence>
<dbReference type="SUPFAM" id="SSF55166">
    <property type="entry name" value="Hedgehog/DD-peptidase"/>
    <property type="match status" value="1"/>
</dbReference>
<proteinExistence type="predicted"/>
<reference evidence="1" key="1">
    <citation type="submission" date="2020-05" db="EMBL/GenBank/DDBJ databases">
        <authorList>
            <person name="Chiriac C."/>
            <person name="Salcher M."/>
            <person name="Ghai R."/>
            <person name="Kavagutti S V."/>
        </authorList>
    </citation>
    <scope>NUCLEOTIDE SEQUENCE</scope>
</reference>
<organism evidence="1">
    <name type="scientific">uncultured Caudovirales phage</name>
    <dbReference type="NCBI Taxonomy" id="2100421"/>
    <lineage>
        <taxon>Viruses</taxon>
        <taxon>Duplodnaviria</taxon>
        <taxon>Heunggongvirae</taxon>
        <taxon>Uroviricota</taxon>
        <taxon>Caudoviricetes</taxon>
        <taxon>Peduoviridae</taxon>
        <taxon>Maltschvirus</taxon>
        <taxon>Maltschvirus maltsch</taxon>
    </lineage>
</organism>
<evidence type="ECO:0000313" key="1">
    <source>
        <dbReference type="EMBL" id="CAB4223380.1"/>
    </source>
</evidence>
<name>A0A6J5T6X1_9CAUD</name>
<dbReference type="EMBL" id="LR797531">
    <property type="protein sequence ID" value="CAB4223380.1"/>
    <property type="molecule type" value="Genomic_DNA"/>
</dbReference>